<evidence type="ECO:0000313" key="2">
    <source>
        <dbReference type="EMBL" id="RSD27327.1"/>
    </source>
</evidence>
<comment type="caution">
    <text evidence="2">The sequence shown here is derived from an EMBL/GenBank/DDBJ whole genome shotgun (WGS) entry which is preliminary data.</text>
</comment>
<dbReference type="EMBL" id="RSFW01000012">
    <property type="protein sequence ID" value="RSD27327.1"/>
    <property type="molecule type" value="Genomic_DNA"/>
</dbReference>
<keyword evidence="1" id="KW-1133">Transmembrane helix</keyword>
<feature type="transmembrane region" description="Helical" evidence="1">
    <location>
        <begin position="72"/>
        <end position="91"/>
    </location>
</feature>
<dbReference type="Proteomes" id="UP000279911">
    <property type="component" value="Unassembled WGS sequence"/>
</dbReference>
<protein>
    <recommendedName>
        <fullName evidence="4">ZIP Zinc transporter</fullName>
    </recommendedName>
</protein>
<keyword evidence="1" id="KW-0472">Membrane</keyword>
<gene>
    <name evidence="2" type="ORF">EJA10_09590</name>
</gene>
<dbReference type="OrthoDB" id="21325at2"/>
<evidence type="ECO:0000256" key="1">
    <source>
        <dbReference type="SAM" id="Phobius"/>
    </source>
</evidence>
<keyword evidence="1" id="KW-0812">Transmembrane</keyword>
<feature type="transmembrane region" description="Helical" evidence="1">
    <location>
        <begin position="199"/>
        <end position="216"/>
    </location>
</feature>
<proteinExistence type="predicted"/>
<sequence>MERFISLLLALGFIAIHLFSRYLPFLDNVPRSRLLSAAGGISVAYVFIHLLPELNKHNKVLDQSIQSEALQFLENHTYVVAMIGLALFYGLERMVKVSKKRQQEEKDRNRASAGVFWIHITSFFIYNALIGYLLLHGEQETITGLIFYFIALAVHFITSDNALREAHKESYDKFGRWLLGAAILMGWAIGIAVKVDKSVIAVLFAVLAGGVILNVMKEELPEERESNFWAFAAGMAGYTLLLMLA</sequence>
<feature type="transmembrane region" description="Helical" evidence="1">
    <location>
        <begin position="35"/>
        <end position="52"/>
    </location>
</feature>
<feature type="transmembrane region" description="Helical" evidence="1">
    <location>
        <begin position="112"/>
        <end position="135"/>
    </location>
</feature>
<feature type="transmembrane region" description="Helical" evidence="1">
    <location>
        <begin position="141"/>
        <end position="162"/>
    </location>
</feature>
<dbReference type="AlphaFoldDB" id="A0A3R9DU20"/>
<dbReference type="RefSeq" id="WP_125479783.1">
    <property type="nucleotide sequence ID" value="NZ_RSFW01000012.1"/>
</dbReference>
<organism evidence="2 3">
    <name type="scientific">Mesobacillus subterraneus</name>
    <dbReference type="NCBI Taxonomy" id="285983"/>
    <lineage>
        <taxon>Bacteria</taxon>
        <taxon>Bacillati</taxon>
        <taxon>Bacillota</taxon>
        <taxon>Bacilli</taxon>
        <taxon>Bacillales</taxon>
        <taxon>Bacillaceae</taxon>
        <taxon>Mesobacillus</taxon>
    </lineage>
</organism>
<accession>A0A3R9DU20</accession>
<evidence type="ECO:0000313" key="3">
    <source>
        <dbReference type="Proteomes" id="UP000279911"/>
    </source>
</evidence>
<dbReference type="STRING" id="285983.UB32_12845"/>
<evidence type="ECO:0008006" key="4">
    <source>
        <dbReference type="Google" id="ProtNLM"/>
    </source>
</evidence>
<feature type="transmembrane region" description="Helical" evidence="1">
    <location>
        <begin position="6"/>
        <end position="23"/>
    </location>
</feature>
<name>A0A3R9DU20_9BACI</name>
<feature type="transmembrane region" description="Helical" evidence="1">
    <location>
        <begin position="174"/>
        <end position="193"/>
    </location>
</feature>
<reference evidence="3" key="1">
    <citation type="submission" date="2018-12" db="EMBL/GenBank/DDBJ databases">
        <title>Bacillus chawlae sp. nov., Bacillus glennii sp. nov., and Bacillus saganii sp. nov. Isolated from the Vehicle Assembly Building at Kennedy Space Center where the Viking Spacecraft were Assembled.</title>
        <authorList>
            <person name="Seuylemezian A."/>
            <person name="Vaishampayan P."/>
        </authorList>
    </citation>
    <scope>NUCLEOTIDE SEQUENCE [LARGE SCALE GENOMIC DNA]</scope>
    <source>
        <strain evidence="3">DSM 13966</strain>
    </source>
</reference>
<feature type="transmembrane region" description="Helical" evidence="1">
    <location>
        <begin position="228"/>
        <end position="244"/>
    </location>
</feature>